<evidence type="ECO:0000313" key="3">
    <source>
        <dbReference type="Proteomes" id="UP001216150"/>
    </source>
</evidence>
<protein>
    <submittedName>
        <fullName evidence="2">Uncharacterized protein</fullName>
    </submittedName>
</protein>
<dbReference type="Proteomes" id="UP001216150">
    <property type="component" value="Unassembled WGS sequence"/>
</dbReference>
<comment type="caution">
    <text evidence="2">The sequence shown here is derived from an EMBL/GenBank/DDBJ whole genome shotgun (WGS) entry which is preliminary data.</text>
</comment>
<accession>A0AAD6DBK4</accession>
<feature type="region of interest" description="Disordered" evidence="1">
    <location>
        <begin position="34"/>
        <end position="57"/>
    </location>
</feature>
<gene>
    <name evidence="2" type="ORF">N7450_011393</name>
</gene>
<evidence type="ECO:0000256" key="1">
    <source>
        <dbReference type="SAM" id="MobiDB-lite"/>
    </source>
</evidence>
<proteinExistence type="predicted"/>
<dbReference type="AlphaFoldDB" id="A0AAD6DBK4"/>
<organism evidence="2 3">
    <name type="scientific">Penicillium hetheringtonii</name>
    <dbReference type="NCBI Taxonomy" id="911720"/>
    <lineage>
        <taxon>Eukaryota</taxon>
        <taxon>Fungi</taxon>
        <taxon>Dikarya</taxon>
        <taxon>Ascomycota</taxon>
        <taxon>Pezizomycotina</taxon>
        <taxon>Eurotiomycetes</taxon>
        <taxon>Eurotiomycetidae</taxon>
        <taxon>Eurotiales</taxon>
        <taxon>Aspergillaceae</taxon>
        <taxon>Penicillium</taxon>
    </lineage>
</organism>
<feature type="compositionally biased region" description="Polar residues" evidence="1">
    <location>
        <begin position="43"/>
        <end position="54"/>
    </location>
</feature>
<evidence type="ECO:0000313" key="2">
    <source>
        <dbReference type="EMBL" id="KAJ5568907.1"/>
    </source>
</evidence>
<name>A0AAD6DBK4_9EURO</name>
<sequence>MPKVLVLLYLTAYYRNSKVPASTCRLPARDFRSKLEKEKSNNPERTSVPDSQTDYPAAADNVGILGRKKAQVEEYVASH</sequence>
<keyword evidence="3" id="KW-1185">Reference proteome</keyword>
<reference evidence="2 3" key="1">
    <citation type="journal article" date="2023" name="IMA Fungus">
        <title>Comparative genomic study of the Penicillium genus elucidates a diverse pangenome and 15 lateral gene transfer events.</title>
        <authorList>
            <person name="Petersen C."/>
            <person name="Sorensen T."/>
            <person name="Nielsen M.R."/>
            <person name="Sondergaard T.E."/>
            <person name="Sorensen J.L."/>
            <person name="Fitzpatrick D.A."/>
            <person name="Frisvad J.C."/>
            <person name="Nielsen K.L."/>
        </authorList>
    </citation>
    <scope>NUCLEOTIDE SEQUENCE [LARGE SCALE GENOMIC DNA]</scope>
    <source>
        <strain evidence="2 3">IBT 29057</strain>
    </source>
</reference>
<dbReference type="EMBL" id="JAQJAC010000010">
    <property type="protein sequence ID" value="KAJ5568907.1"/>
    <property type="molecule type" value="Genomic_DNA"/>
</dbReference>